<evidence type="ECO:0000256" key="4">
    <source>
        <dbReference type="ARBA" id="ARBA00022643"/>
    </source>
</evidence>
<evidence type="ECO:0000256" key="7">
    <source>
        <dbReference type="ARBA" id="ARBA00022884"/>
    </source>
</evidence>
<keyword evidence="7" id="KW-0694">RNA-binding</keyword>
<evidence type="ECO:0000259" key="9">
    <source>
        <dbReference type="Pfam" id="PF01207"/>
    </source>
</evidence>
<reference evidence="10" key="1">
    <citation type="submission" date="2018-05" db="EMBL/GenBank/DDBJ databases">
        <authorList>
            <person name="Lanie J.A."/>
            <person name="Ng W.-L."/>
            <person name="Kazmierczak K.M."/>
            <person name="Andrzejewski T.M."/>
            <person name="Davidsen T.M."/>
            <person name="Wayne K.J."/>
            <person name="Tettelin H."/>
            <person name="Glass J.I."/>
            <person name="Rusch D."/>
            <person name="Podicherti R."/>
            <person name="Tsui H.-C.T."/>
            <person name="Winkler M.E."/>
        </authorList>
    </citation>
    <scope>NUCLEOTIDE SEQUENCE</scope>
</reference>
<keyword evidence="6" id="KW-0521">NADP</keyword>
<feature type="non-terminal residue" evidence="10">
    <location>
        <position position="257"/>
    </location>
</feature>
<accession>A0A382LXS2</accession>
<dbReference type="Pfam" id="PF01207">
    <property type="entry name" value="Dus"/>
    <property type="match status" value="1"/>
</dbReference>
<gene>
    <name evidence="10" type="ORF">METZ01_LOCUS293011</name>
</gene>
<keyword evidence="2" id="KW-0820">tRNA-binding</keyword>
<name>A0A382LXS2_9ZZZZ</name>
<dbReference type="EMBL" id="UINC01089235">
    <property type="protein sequence ID" value="SVC40157.1"/>
    <property type="molecule type" value="Genomic_DNA"/>
</dbReference>
<feature type="domain" description="DUS-like FMN-binding" evidence="9">
    <location>
        <begin position="7"/>
        <end position="250"/>
    </location>
</feature>
<dbReference type="InterPro" id="IPR004653">
    <property type="entry name" value="DusA"/>
</dbReference>
<dbReference type="GO" id="GO:0050660">
    <property type="term" value="F:flavin adenine dinucleotide binding"/>
    <property type="evidence" value="ECO:0007669"/>
    <property type="project" value="InterPro"/>
</dbReference>
<dbReference type="GO" id="GO:0000049">
    <property type="term" value="F:tRNA binding"/>
    <property type="evidence" value="ECO:0007669"/>
    <property type="project" value="UniProtKB-KW"/>
</dbReference>
<dbReference type="GO" id="GO:0017150">
    <property type="term" value="F:tRNA dihydrouridine synthase activity"/>
    <property type="evidence" value="ECO:0007669"/>
    <property type="project" value="InterPro"/>
</dbReference>
<evidence type="ECO:0000256" key="5">
    <source>
        <dbReference type="ARBA" id="ARBA00022694"/>
    </source>
</evidence>
<sequence>MKNNILIAPMMNWTDRHCRYFMRLLSSTAKLFTEMVTAHALEFGNAERLLQFDPIEHPVALQLGGCDPQLMVSAAKLAEAKGYDEININVGCPSDRVQQGQFGACLMSTPGAVAACVKSMLSAVDVPVTIKTRIGIDANDGYSFLRTFVQTNIDAGCRTFIVHARKAILEGLSPKDNRTIPPLIYERVYSLKQEFPELTIVINGGITTIEECHRHLELVDGVMIGRQAYHRPWFLTELEANFGAFGRQPTRLEIIEK</sequence>
<evidence type="ECO:0000256" key="6">
    <source>
        <dbReference type="ARBA" id="ARBA00022857"/>
    </source>
</evidence>
<dbReference type="InterPro" id="IPR035587">
    <property type="entry name" value="DUS-like_FMN-bd"/>
</dbReference>
<dbReference type="CDD" id="cd02801">
    <property type="entry name" value="DUS_like_FMN"/>
    <property type="match status" value="1"/>
</dbReference>
<dbReference type="InterPro" id="IPR013785">
    <property type="entry name" value="Aldolase_TIM"/>
</dbReference>
<keyword evidence="8" id="KW-0560">Oxidoreductase</keyword>
<dbReference type="PROSITE" id="PS01136">
    <property type="entry name" value="UPF0034"/>
    <property type="match status" value="1"/>
</dbReference>
<dbReference type="NCBIfam" id="NF008774">
    <property type="entry name" value="PRK11815.1"/>
    <property type="match status" value="1"/>
</dbReference>
<evidence type="ECO:0000256" key="2">
    <source>
        <dbReference type="ARBA" id="ARBA00022555"/>
    </source>
</evidence>
<dbReference type="AlphaFoldDB" id="A0A382LXS2"/>
<dbReference type="SUPFAM" id="SSF51395">
    <property type="entry name" value="FMN-linked oxidoreductases"/>
    <property type="match status" value="1"/>
</dbReference>
<protein>
    <recommendedName>
        <fullName evidence="9">DUS-like FMN-binding domain-containing protein</fullName>
    </recommendedName>
</protein>
<evidence type="ECO:0000313" key="10">
    <source>
        <dbReference type="EMBL" id="SVC40157.1"/>
    </source>
</evidence>
<organism evidence="10">
    <name type="scientific">marine metagenome</name>
    <dbReference type="NCBI Taxonomy" id="408172"/>
    <lineage>
        <taxon>unclassified sequences</taxon>
        <taxon>metagenomes</taxon>
        <taxon>ecological metagenomes</taxon>
    </lineage>
</organism>
<keyword evidence="5" id="KW-0819">tRNA processing</keyword>
<dbReference type="Gene3D" id="3.20.20.70">
    <property type="entry name" value="Aldolase class I"/>
    <property type="match status" value="1"/>
</dbReference>
<dbReference type="PANTHER" id="PTHR42907">
    <property type="entry name" value="FMN-LINKED OXIDOREDUCTASES SUPERFAMILY PROTEIN"/>
    <property type="match status" value="1"/>
</dbReference>
<keyword evidence="3" id="KW-0285">Flavoprotein</keyword>
<evidence type="ECO:0000256" key="1">
    <source>
        <dbReference type="ARBA" id="ARBA00001917"/>
    </source>
</evidence>
<dbReference type="PANTHER" id="PTHR42907:SF1">
    <property type="entry name" value="FMN-LINKED OXIDOREDUCTASES SUPERFAMILY PROTEIN"/>
    <property type="match status" value="1"/>
</dbReference>
<comment type="cofactor">
    <cofactor evidence="1">
        <name>FMN</name>
        <dbReference type="ChEBI" id="CHEBI:58210"/>
    </cofactor>
</comment>
<evidence type="ECO:0000256" key="8">
    <source>
        <dbReference type="ARBA" id="ARBA00023002"/>
    </source>
</evidence>
<dbReference type="InterPro" id="IPR018517">
    <property type="entry name" value="tRNA_hU_synthase_CS"/>
</dbReference>
<evidence type="ECO:0000256" key="3">
    <source>
        <dbReference type="ARBA" id="ARBA00022630"/>
    </source>
</evidence>
<keyword evidence="4" id="KW-0288">FMN</keyword>
<proteinExistence type="predicted"/>